<proteinExistence type="predicted"/>
<gene>
    <name evidence="2" type="ORF">Hypma_012909</name>
</gene>
<organism evidence="2 3">
    <name type="scientific">Hypsizygus marmoreus</name>
    <name type="common">White beech mushroom</name>
    <name type="synonym">Agaricus marmoreus</name>
    <dbReference type="NCBI Taxonomy" id="39966"/>
    <lineage>
        <taxon>Eukaryota</taxon>
        <taxon>Fungi</taxon>
        <taxon>Dikarya</taxon>
        <taxon>Basidiomycota</taxon>
        <taxon>Agaricomycotina</taxon>
        <taxon>Agaricomycetes</taxon>
        <taxon>Agaricomycetidae</taxon>
        <taxon>Agaricales</taxon>
        <taxon>Tricholomatineae</taxon>
        <taxon>Lyophyllaceae</taxon>
        <taxon>Hypsizygus</taxon>
    </lineage>
</organism>
<dbReference type="EMBL" id="LUEZ02000071">
    <property type="protein sequence ID" value="RDB19970.1"/>
    <property type="molecule type" value="Genomic_DNA"/>
</dbReference>
<name>A0A369JFK9_HYPMA</name>
<evidence type="ECO:0000313" key="2">
    <source>
        <dbReference type="EMBL" id="RDB19970.1"/>
    </source>
</evidence>
<protein>
    <submittedName>
        <fullName evidence="2">Uncharacterized protein</fullName>
    </submittedName>
</protein>
<reference evidence="2" key="1">
    <citation type="submission" date="2018-04" db="EMBL/GenBank/DDBJ databases">
        <title>Whole genome sequencing of Hypsizygus marmoreus.</title>
        <authorList>
            <person name="Choi I.-G."/>
            <person name="Min B."/>
            <person name="Kim J.-G."/>
            <person name="Kim S."/>
            <person name="Oh Y.-L."/>
            <person name="Kong W.-S."/>
            <person name="Park H."/>
            <person name="Jeong J."/>
            <person name="Song E.-S."/>
        </authorList>
    </citation>
    <scope>NUCLEOTIDE SEQUENCE [LARGE SCALE GENOMIC DNA]</scope>
    <source>
        <strain evidence="2">51987-8</strain>
    </source>
</reference>
<keyword evidence="3" id="KW-1185">Reference proteome</keyword>
<dbReference type="AlphaFoldDB" id="A0A369JFK9"/>
<dbReference type="InParanoid" id="A0A369JFK9"/>
<dbReference type="Proteomes" id="UP000076154">
    <property type="component" value="Unassembled WGS sequence"/>
</dbReference>
<evidence type="ECO:0000313" key="3">
    <source>
        <dbReference type="Proteomes" id="UP000076154"/>
    </source>
</evidence>
<comment type="caution">
    <text evidence="2">The sequence shown here is derived from an EMBL/GenBank/DDBJ whole genome shotgun (WGS) entry which is preliminary data.</text>
</comment>
<evidence type="ECO:0000256" key="1">
    <source>
        <dbReference type="SAM" id="MobiDB-lite"/>
    </source>
</evidence>
<feature type="region of interest" description="Disordered" evidence="1">
    <location>
        <begin position="115"/>
        <end position="138"/>
    </location>
</feature>
<accession>A0A369JFK9</accession>
<sequence>MSICRLFCLFDSFELGGTRALLRHGCGVVIAYILSLRAYGSNVHSVGVPHELNRIRAHCVYTHLGFPEHWLIELFVSSFFTPFPHPRPRLPIHPPSCATRHGIRTSNVPSFHFQAQKPDPFDSKSSLGDRSSVDNRRTSHPGEFVFKFINALNNARQCLTTLSPGARTEQHPEGRRLALLCRDAASNVAMGWDESFSHSFVRAGRSISRSALNGKCQMV</sequence>